<dbReference type="CDD" id="cd00060">
    <property type="entry name" value="FHA"/>
    <property type="match status" value="1"/>
</dbReference>
<dbReference type="AlphaFoldDB" id="A0A448PJY2"/>
<dbReference type="RefSeq" id="WP_126413812.1">
    <property type="nucleotide sequence ID" value="NZ_JASPER010000009.1"/>
</dbReference>
<dbReference type="EMBL" id="LR134477">
    <property type="protein sequence ID" value="VEI15430.1"/>
    <property type="molecule type" value="Genomic_DNA"/>
</dbReference>
<name>A0A448PJY2_ACTVI</name>
<dbReference type="Pfam" id="PF00498">
    <property type="entry name" value="FHA"/>
    <property type="match status" value="1"/>
</dbReference>
<accession>A0A448PJY2</accession>
<sequence>MSMLARWVPGDILVAVADGGVLALDGSAQAVEAMWADLSEHRGLGDLLRSLSRLHDNEVFTLPDFLMMAIDGQELRVAARGRFNLHLDTADGKRSFSASEVVVWEESRYDQVDQCILELAPDAGGSASPEQLEELLPLRSGIVRASQLHIGFGSHPTPLSPPAPSSALRGEEAQLPSAVQEVIQQAQTEDVLEQVVPPAALRPATQGQEEAVYPDSPDPGRTLGPESLDLLAGADSPQGTGSEDPAAVLVGPDDVPAAEAADPQIREQQAEDEYFGHLFEHTMMRGVEAAAIRSVHSEDVDPLAQVTGGLGRHRAVPQGEDTSSHPLEAYSAQADDPIPAHGQALDDGADAVSPNDSTPSDEHWRHDGRTVSAARLHAARDALGGQSTMTGPDDLSGTSPSVLAVFCEAGHPNPVHASSCRECDGAITSRTGQVQRPVLGILRVSSGATTVLDADVIIGRVPQGTSSTSAQSPRLLAVPSPGKAISKTHCAVRVEGWDMSVEDLGSTNGTFLLRAGEEPRRVPEHQPLFLRIGDVIDIGDDTTLTVEREA</sequence>
<evidence type="ECO:0000313" key="2">
    <source>
        <dbReference type="Proteomes" id="UP000268658"/>
    </source>
</evidence>
<dbReference type="InterPro" id="IPR000253">
    <property type="entry name" value="FHA_dom"/>
</dbReference>
<proteinExistence type="predicted"/>
<reference evidence="1 2" key="1">
    <citation type="submission" date="2018-12" db="EMBL/GenBank/DDBJ databases">
        <authorList>
            <consortium name="Pathogen Informatics"/>
        </authorList>
    </citation>
    <scope>NUCLEOTIDE SEQUENCE [LARGE SCALE GENOMIC DNA]</scope>
    <source>
        <strain evidence="1 2">NCTC10951</strain>
    </source>
</reference>
<dbReference type="Proteomes" id="UP000268658">
    <property type="component" value="Chromosome"/>
</dbReference>
<organism evidence="1 2">
    <name type="scientific">Actinomyces viscosus</name>
    <dbReference type="NCBI Taxonomy" id="1656"/>
    <lineage>
        <taxon>Bacteria</taxon>
        <taxon>Bacillati</taxon>
        <taxon>Actinomycetota</taxon>
        <taxon>Actinomycetes</taxon>
        <taxon>Actinomycetales</taxon>
        <taxon>Actinomycetaceae</taxon>
        <taxon>Actinomyces</taxon>
    </lineage>
</organism>
<dbReference type="InterPro" id="IPR008984">
    <property type="entry name" value="SMAD_FHA_dom_sf"/>
</dbReference>
<protein>
    <submittedName>
        <fullName evidence="1">FHA domain</fullName>
    </submittedName>
</protein>
<evidence type="ECO:0000313" key="1">
    <source>
        <dbReference type="EMBL" id="VEI15430.1"/>
    </source>
</evidence>
<dbReference type="SUPFAM" id="SSF49879">
    <property type="entry name" value="SMAD/FHA domain"/>
    <property type="match status" value="1"/>
</dbReference>
<dbReference type="OrthoDB" id="5485098at2"/>
<gene>
    <name evidence="1" type="ORF">NCTC10951_01148</name>
</gene>
<dbReference type="SMART" id="SM00240">
    <property type="entry name" value="FHA"/>
    <property type="match status" value="1"/>
</dbReference>
<dbReference type="PROSITE" id="PS50006">
    <property type="entry name" value="FHA_DOMAIN"/>
    <property type="match status" value="1"/>
</dbReference>
<dbReference type="KEGG" id="avc:NCTC10951_01148"/>
<dbReference type="Gene3D" id="2.60.200.20">
    <property type="match status" value="1"/>
</dbReference>